<gene>
    <name evidence="12" type="ORF">ANDGO_06599</name>
</gene>
<evidence type="ECO:0000256" key="3">
    <source>
        <dbReference type="ARBA" id="ARBA00022448"/>
    </source>
</evidence>
<keyword evidence="5" id="KW-0999">Mitochondrion inner membrane</keyword>
<protein>
    <submittedName>
        <fullName evidence="12">Mitochondrial TIM23 translocase of inner membrane Tim17 subunit (Core translocase)</fullName>
    </submittedName>
</protein>
<dbReference type="AlphaFoldDB" id="A0A8K0AHS2"/>
<keyword evidence="6" id="KW-0653">Protein transport</keyword>
<dbReference type="OrthoDB" id="2261329at2759"/>
<keyword evidence="10 11" id="KW-0472">Membrane</keyword>
<keyword evidence="8" id="KW-0811">Translocation</keyword>
<organism evidence="12 13">
    <name type="scientific">Andalucia godoyi</name>
    <name type="common">Flagellate</name>
    <dbReference type="NCBI Taxonomy" id="505711"/>
    <lineage>
        <taxon>Eukaryota</taxon>
        <taxon>Discoba</taxon>
        <taxon>Jakobida</taxon>
        <taxon>Andalucina</taxon>
        <taxon>Andaluciidae</taxon>
        <taxon>Andalucia</taxon>
    </lineage>
</organism>
<sequence>MSLGRHSDPSRPPCPWRIIDDIGGAFAMGAVGSSVVHSFKGARNAPRGYRMQGAIQMAKLRAPIVGGNFAVWGGLFSSFECSLFYMRQKDDIWNPIMAGAATGGVLAIRGGFRAAASSAVIGGVLLAMIEGMTSLISKYSADQMRKMQEMQEAEALKARDEQLKQKATA</sequence>
<reference evidence="12" key="1">
    <citation type="submission" date="2019-09" db="EMBL/GenBank/DDBJ databases">
        <title>The Mitochondrial Proteome of the Jakobid, Andalucia godoyi, a Protist With the Most Gene-Rich and Bacteria-Like Mitochondrial Genome.</title>
        <authorList>
            <person name="Gray M.W."/>
            <person name="Burger G."/>
            <person name="Derelle R."/>
            <person name="Klimes V."/>
            <person name="Leger M."/>
            <person name="Sarrasin M."/>
            <person name="Vlcek C."/>
            <person name="Roger A.J."/>
            <person name="Elias M."/>
            <person name="Lang B.F."/>
        </authorList>
    </citation>
    <scope>NUCLEOTIDE SEQUENCE</scope>
    <source>
        <strain evidence="12">And28</strain>
    </source>
</reference>
<evidence type="ECO:0000256" key="6">
    <source>
        <dbReference type="ARBA" id="ARBA00022927"/>
    </source>
</evidence>
<dbReference type="PANTHER" id="PTHR10485:SF0">
    <property type="entry name" value="AT05822P-RELATED"/>
    <property type="match status" value="1"/>
</dbReference>
<keyword evidence="13" id="KW-1185">Reference proteome</keyword>
<evidence type="ECO:0000256" key="9">
    <source>
        <dbReference type="ARBA" id="ARBA00023128"/>
    </source>
</evidence>
<evidence type="ECO:0000256" key="1">
    <source>
        <dbReference type="ARBA" id="ARBA00004448"/>
    </source>
</evidence>
<keyword evidence="4 11" id="KW-0812">Transmembrane</keyword>
<evidence type="ECO:0000313" key="13">
    <source>
        <dbReference type="Proteomes" id="UP000799049"/>
    </source>
</evidence>
<accession>A0A8K0AHS2</accession>
<name>A0A8K0AHS2_ANDGO</name>
<proteinExistence type="inferred from homology"/>
<keyword evidence="9" id="KW-0496">Mitochondrion</keyword>
<dbReference type="GO" id="GO:0008320">
    <property type="term" value="F:protein transmembrane transporter activity"/>
    <property type="evidence" value="ECO:0007669"/>
    <property type="project" value="TreeGrafter"/>
</dbReference>
<evidence type="ECO:0000256" key="11">
    <source>
        <dbReference type="SAM" id="Phobius"/>
    </source>
</evidence>
<keyword evidence="3" id="KW-0813">Transport</keyword>
<dbReference type="EMBL" id="VRVR01000017">
    <property type="protein sequence ID" value="KAF0852759.1"/>
    <property type="molecule type" value="Genomic_DNA"/>
</dbReference>
<evidence type="ECO:0000256" key="7">
    <source>
        <dbReference type="ARBA" id="ARBA00022989"/>
    </source>
</evidence>
<keyword evidence="7 11" id="KW-1133">Transmembrane helix</keyword>
<dbReference type="Proteomes" id="UP000799049">
    <property type="component" value="Unassembled WGS sequence"/>
</dbReference>
<evidence type="ECO:0000256" key="4">
    <source>
        <dbReference type="ARBA" id="ARBA00022692"/>
    </source>
</evidence>
<dbReference type="PANTHER" id="PTHR10485">
    <property type="entry name" value="MITOCHONDRIAL IMPORT INNER MEMBRANE TRANSLOCASE SUBUNIT TIM-17"/>
    <property type="match status" value="1"/>
</dbReference>
<comment type="caution">
    <text evidence="12">The sequence shown here is derived from an EMBL/GenBank/DDBJ whole genome shotgun (WGS) entry which is preliminary data.</text>
</comment>
<feature type="transmembrane region" description="Helical" evidence="11">
    <location>
        <begin position="118"/>
        <end position="137"/>
    </location>
</feature>
<dbReference type="Pfam" id="PF02466">
    <property type="entry name" value="Tim17"/>
    <property type="match status" value="1"/>
</dbReference>
<comment type="subcellular location">
    <subcellularLocation>
        <location evidence="1">Mitochondrion inner membrane</location>
        <topology evidence="1">Multi-pass membrane protein</topology>
    </subcellularLocation>
</comment>
<evidence type="ECO:0000313" key="12">
    <source>
        <dbReference type="EMBL" id="KAF0852759.1"/>
    </source>
</evidence>
<comment type="similarity">
    <text evidence="2">Belongs to the Tim17/Tim22/Tim23 family.</text>
</comment>
<evidence type="ECO:0000256" key="5">
    <source>
        <dbReference type="ARBA" id="ARBA00022792"/>
    </source>
</evidence>
<dbReference type="GO" id="GO:0030150">
    <property type="term" value="P:protein import into mitochondrial matrix"/>
    <property type="evidence" value="ECO:0007669"/>
    <property type="project" value="TreeGrafter"/>
</dbReference>
<dbReference type="GO" id="GO:0005744">
    <property type="term" value="C:TIM23 mitochondrial import inner membrane translocase complex"/>
    <property type="evidence" value="ECO:0007669"/>
    <property type="project" value="TreeGrafter"/>
</dbReference>
<evidence type="ECO:0000256" key="8">
    <source>
        <dbReference type="ARBA" id="ARBA00023010"/>
    </source>
</evidence>
<evidence type="ECO:0000256" key="2">
    <source>
        <dbReference type="ARBA" id="ARBA00008444"/>
    </source>
</evidence>
<evidence type="ECO:0000256" key="10">
    <source>
        <dbReference type="ARBA" id="ARBA00023136"/>
    </source>
</evidence>